<evidence type="ECO:0000256" key="1">
    <source>
        <dbReference type="SAM" id="MobiDB-lite"/>
    </source>
</evidence>
<dbReference type="AlphaFoldDB" id="A0A9P9XPX9"/>
<reference evidence="2" key="1">
    <citation type="submission" date="2019-01" db="EMBL/GenBank/DDBJ databases">
        <title>Colletotrichum abscissum LGMF1257.</title>
        <authorList>
            <person name="Baroncelli R."/>
        </authorList>
    </citation>
    <scope>NUCLEOTIDE SEQUENCE</scope>
    <source>
        <strain evidence="2">Ca142</strain>
    </source>
</reference>
<accession>A0A9P9XPX9</accession>
<proteinExistence type="predicted"/>
<protein>
    <submittedName>
        <fullName evidence="2">Uncharacterized protein</fullName>
    </submittedName>
</protein>
<evidence type="ECO:0000313" key="3">
    <source>
        <dbReference type="Proteomes" id="UP001056436"/>
    </source>
</evidence>
<dbReference type="Proteomes" id="UP001056436">
    <property type="component" value="Unassembled WGS sequence"/>
</dbReference>
<dbReference type="EMBL" id="SDAQ01000009">
    <property type="protein sequence ID" value="KAI3557202.1"/>
    <property type="molecule type" value="Genomic_DNA"/>
</dbReference>
<feature type="region of interest" description="Disordered" evidence="1">
    <location>
        <begin position="19"/>
        <end position="72"/>
    </location>
</feature>
<keyword evidence="3" id="KW-1185">Reference proteome</keyword>
<organism evidence="2 3">
    <name type="scientific">Colletotrichum abscissum</name>
    <dbReference type="NCBI Taxonomy" id="1671311"/>
    <lineage>
        <taxon>Eukaryota</taxon>
        <taxon>Fungi</taxon>
        <taxon>Dikarya</taxon>
        <taxon>Ascomycota</taxon>
        <taxon>Pezizomycotina</taxon>
        <taxon>Sordariomycetes</taxon>
        <taxon>Hypocreomycetidae</taxon>
        <taxon>Glomerellales</taxon>
        <taxon>Glomerellaceae</taxon>
        <taxon>Colletotrichum</taxon>
        <taxon>Colletotrichum acutatum species complex</taxon>
    </lineage>
</organism>
<feature type="compositionally biased region" description="Polar residues" evidence="1">
    <location>
        <begin position="63"/>
        <end position="72"/>
    </location>
</feature>
<name>A0A9P9XPX9_9PEZI</name>
<comment type="caution">
    <text evidence="2">The sequence shown here is derived from an EMBL/GenBank/DDBJ whole genome shotgun (WGS) entry which is preliminary data.</text>
</comment>
<evidence type="ECO:0000313" key="2">
    <source>
        <dbReference type="EMBL" id="KAI3557202.1"/>
    </source>
</evidence>
<sequence>MLTQLIKLTMISFPLPAASYSRRPARSMSGTAAPRQRLTTSDMNPPKLSRFRSPLGPTPRPDPTSSTLASHG</sequence>
<gene>
    <name evidence="2" type="ORF">CABS02_02753</name>
</gene>